<name>A0A8X8WZS9_SALSN</name>
<dbReference type="EMBL" id="PNBA02000013">
    <property type="protein sequence ID" value="KAG6403669.1"/>
    <property type="molecule type" value="Genomic_DNA"/>
</dbReference>
<evidence type="ECO:0000259" key="2">
    <source>
        <dbReference type="Pfam" id="PF12776"/>
    </source>
</evidence>
<feature type="domain" description="Myb/SANT-like" evidence="2">
    <location>
        <begin position="16"/>
        <end position="108"/>
    </location>
</feature>
<dbReference type="Proteomes" id="UP000298416">
    <property type="component" value="Unassembled WGS sequence"/>
</dbReference>
<feature type="compositionally biased region" description="Low complexity" evidence="1">
    <location>
        <begin position="240"/>
        <end position="256"/>
    </location>
</feature>
<feature type="region of interest" description="Disordered" evidence="1">
    <location>
        <begin position="168"/>
        <end position="187"/>
    </location>
</feature>
<dbReference type="Pfam" id="PF12776">
    <property type="entry name" value="Myb_DNA-bind_3"/>
    <property type="match status" value="1"/>
</dbReference>
<evidence type="ECO:0000313" key="4">
    <source>
        <dbReference type="Proteomes" id="UP000298416"/>
    </source>
</evidence>
<organism evidence="3">
    <name type="scientific">Salvia splendens</name>
    <name type="common">Scarlet sage</name>
    <dbReference type="NCBI Taxonomy" id="180675"/>
    <lineage>
        <taxon>Eukaryota</taxon>
        <taxon>Viridiplantae</taxon>
        <taxon>Streptophyta</taxon>
        <taxon>Embryophyta</taxon>
        <taxon>Tracheophyta</taxon>
        <taxon>Spermatophyta</taxon>
        <taxon>Magnoliopsida</taxon>
        <taxon>eudicotyledons</taxon>
        <taxon>Gunneridae</taxon>
        <taxon>Pentapetalae</taxon>
        <taxon>asterids</taxon>
        <taxon>lamiids</taxon>
        <taxon>Lamiales</taxon>
        <taxon>Lamiaceae</taxon>
        <taxon>Nepetoideae</taxon>
        <taxon>Mentheae</taxon>
        <taxon>Salviinae</taxon>
        <taxon>Salvia</taxon>
        <taxon>Salvia subgen. Calosphace</taxon>
        <taxon>core Calosphace</taxon>
    </lineage>
</organism>
<dbReference type="AlphaFoldDB" id="A0A8X8WZS9"/>
<evidence type="ECO:0000313" key="3">
    <source>
        <dbReference type="EMBL" id="KAG6403669.1"/>
    </source>
</evidence>
<dbReference type="PANTHER" id="PTHR46929">
    <property type="entry name" value="EXPRESSED PROTEIN"/>
    <property type="match status" value="1"/>
</dbReference>
<proteinExistence type="predicted"/>
<evidence type="ECO:0000256" key="1">
    <source>
        <dbReference type="SAM" id="MobiDB-lite"/>
    </source>
</evidence>
<sequence>MNQNIPPQAIFFYRGKWTGAMDTLLLSTMIKLRIGSRSKDDSVTDAMLNEACEVINLRFAAELTCADVVSRLELLWVRYQTFNEVISTPGVRWDLDEKLIVADDTTWKLIFRSNPFAGAYYYRDEEEYSRLTTMFGLHGGKTEKSREVITISDTTELIVITDSPVPYAPTRGKHRPSPADPEEVNSPIVDPCTIVRRKLFDEPSNNVDQGSPSMAAGLVGSMNPSLMLPVKQLYSSPKGSSCASWSPAAPSRESAP</sequence>
<dbReference type="InterPro" id="IPR024752">
    <property type="entry name" value="Myb/SANT-like_dom"/>
</dbReference>
<protein>
    <recommendedName>
        <fullName evidence="2">Myb/SANT-like domain-containing protein</fullName>
    </recommendedName>
</protein>
<reference evidence="3" key="1">
    <citation type="submission" date="2018-01" db="EMBL/GenBank/DDBJ databases">
        <authorList>
            <person name="Mao J.F."/>
        </authorList>
    </citation>
    <scope>NUCLEOTIDE SEQUENCE</scope>
    <source>
        <strain evidence="3">Huo1</strain>
        <tissue evidence="3">Leaf</tissue>
    </source>
</reference>
<keyword evidence="4" id="KW-1185">Reference proteome</keyword>
<feature type="region of interest" description="Disordered" evidence="1">
    <location>
        <begin position="234"/>
        <end position="256"/>
    </location>
</feature>
<dbReference type="PANTHER" id="PTHR46929:SF3">
    <property type="entry name" value="MYB_SANT-LIKE DOMAIN-CONTAINING PROTEIN"/>
    <property type="match status" value="1"/>
</dbReference>
<gene>
    <name evidence="3" type="ORF">SASPL_135897</name>
</gene>
<comment type="caution">
    <text evidence="3">The sequence shown here is derived from an EMBL/GenBank/DDBJ whole genome shotgun (WGS) entry which is preliminary data.</text>
</comment>
<accession>A0A8X8WZS9</accession>
<reference evidence="3" key="2">
    <citation type="submission" date="2020-08" db="EMBL/GenBank/DDBJ databases">
        <title>Plant Genome Project.</title>
        <authorList>
            <person name="Zhang R.-G."/>
        </authorList>
    </citation>
    <scope>NUCLEOTIDE SEQUENCE</scope>
    <source>
        <strain evidence="3">Huo1</strain>
        <tissue evidence="3">Leaf</tissue>
    </source>
</reference>